<sequence length="367" mass="41921">MSSISQKMFDDRMKALEKKLDFIISKQSELAITVSSISDEVQILKNESKSRDSKIVILENQLEEQKSRFDTIEAKLLEMEVKDRKLNLIIHGLSKEKQQQTVFANVSTLFSSTMEITDKVQILQCYRMSQKSNVSTQIKPSSYVSPDEINRLEDNLKRIGFINTQGLISSIDELTRLLPRNQIDILGVCETFISDATKHNVKIPGYNFIEKSRQNHGKGGLGLFLKEGMHFKRLPELEKYDVEKLCEILAVECRAGTKKLQICVVYKPPELSKSPKKTWELINSCLNRSPKTSKPSEIKDAHGHIIERELEIANYMNLHFASIGHSVANKLQHNLPYGQCDYRTYLVKPSVKSMFLTPVTEKELANI</sequence>
<dbReference type="AlphaFoldDB" id="A0AA88HVR6"/>
<dbReference type="InterPro" id="IPR036691">
    <property type="entry name" value="Endo/exonu/phosph_ase_sf"/>
</dbReference>
<name>A0AA88HVR6_ARTSF</name>
<organism evidence="2 3">
    <name type="scientific">Artemia franciscana</name>
    <name type="common">Brine shrimp</name>
    <name type="synonym">Artemia sanfranciscana</name>
    <dbReference type="NCBI Taxonomy" id="6661"/>
    <lineage>
        <taxon>Eukaryota</taxon>
        <taxon>Metazoa</taxon>
        <taxon>Ecdysozoa</taxon>
        <taxon>Arthropoda</taxon>
        <taxon>Crustacea</taxon>
        <taxon>Branchiopoda</taxon>
        <taxon>Anostraca</taxon>
        <taxon>Artemiidae</taxon>
        <taxon>Artemia</taxon>
    </lineage>
</organism>
<reference evidence="2" key="1">
    <citation type="submission" date="2023-07" db="EMBL/GenBank/DDBJ databases">
        <title>Chromosome-level genome assembly of Artemia franciscana.</title>
        <authorList>
            <person name="Jo E."/>
        </authorList>
    </citation>
    <scope>NUCLEOTIDE SEQUENCE</scope>
    <source>
        <tissue evidence="2">Whole body</tissue>
    </source>
</reference>
<comment type="caution">
    <text evidence="2">The sequence shown here is derived from an EMBL/GenBank/DDBJ whole genome shotgun (WGS) entry which is preliminary data.</text>
</comment>
<dbReference type="Gene3D" id="3.60.10.10">
    <property type="entry name" value="Endonuclease/exonuclease/phosphatase"/>
    <property type="match status" value="1"/>
</dbReference>
<dbReference type="SUPFAM" id="SSF57997">
    <property type="entry name" value="Tropomyosin"/>
    <property type="match status" value="1"/>
</dbReference>
<keyword evidence="3" id="KW-1185">Reference proteome</keyword>
<accession>A0AA88HVR6</accession>
<evidence type="ECO:0000313" key="2">
    <source>
        <dbReference type="EMBL" id="KAK2717998.1"/>
    </source>
</evidence>
<dbReference type="EMBL" id="JAVRJZ010000010">
    <property type="protein sequence ID" value="KAK2717998.1"/>
    <property type="molecule type" value="Genomic_DNA"/>
</dbReference>
<dbReference type="SUPFAM" id="SSF56219">
    <property type="entry name" value="DNase I-like"/>
    <property type="match status" value="1"/>
</dbReference>
<proteinExistence type="predicted"/>
<protein>
    <submittedName>
        <fullName evidence="2">Uncharacterized protein</fullName>
    </submittedName>
</protein>
<feature type="coiled-coil region" evidence="1">
    <location>
        <begin position="55"/>
        <end position="82"/>
    </location>
</feature>
<keyword evidence="1" id="KW-0175">Coiled coil</keyword>
<evidence type="ECO:0000313" key="3">
    <source>
        <dbReference type="Proteomes" id="UP001187531"/>
    </source>
</evidence>
<evidence type="ECO:0000256" key="1">
    <source>
        <dbReference type="SAM" id="Coils"/>
    </source>
</evidence>
<gene>
    <name evidence="2" type="ORF">QYM36_006695</name>
</gene>
<dbReference type="Proteomes" id="UP001187531">
    <property type="component" value="Unassembled WGS sequence"/>
</dbReference>
<feature type="non-terminal residue" evidence="2">
    <location>
        <position position="367"/>
    </location>
</feature>